<dbReference type="InterPro" id="IPR017441">
    <property type="entry name" value="Protein_kinase_ATP_BS"/>
</dbReference>
<dbReference type="AlphaFoldDB" id="F4Q536"/>
<dbReference type="SUPFAM" id="SSF56112">
    <property type="entry name" value="Protein kinase-like (PK-like)"/>
    <property type="match status" value="1"/>
</dbReference>
<comment type="similarity">
    <text evidence="1">Belongs to the protein kinase superfamily. TKL Ser/Thr protein kinase family.</text>
</comment>
<evidence type="ECO:0000256" key="6">
    <source>
        <dbReference type="ARBA" id="ARBA00022777"/>
    </source>
</evidence>
<dbReference type="Pfam" id="PF07714">
    <property type="entry name" value="PK_Tyr_Ser-Thr"/>
    <property type="match status" value="1"/>
</dbReference>
<comment type="catalytic activity">
    <reaction evidence="9">
        <text>L-seryl-[protein] + ATP = O-phospho-L-seryl-[protein] + ADP + H(+)</text>
        <dbReference type="Rhea" id="RHEA:17989"/>
        <dbReference type="Rhea" id="RHEA-COMP:9863"/>
        <dbReference type="Rhea" id="RHEA-COMP:11604"/>
        <dbReference type="ChEBI" id="CHEBI:15378"/>
        <dbReference type="ChEBI" id="CHEBI:29999"/>
        <dbReference type="ChEBI" id="CHEBI:30616"/>
        <dbReference type="ChEBI" id="CHEBI:83421"/>
        <dbReference type="ChEBI" id="CHEBI:456216"/>
        <dbReference type="EC" id="2.7.11.1"/>
    </reaction>
</comment>
<evidence type="ECO:0000313" key="14">
    <source>
        <dbReference type="Proteomes" id="UP000007797"/>
    </source>
</evidence>
<dbReference type="GeneID" id="14868789"/>
<dbReference type="GO" id="GO:0005524">
    <property type="term" value="F:ATP binding"/>
    <property type="evidence" value="ECO:0007669"/>
    <property type="project" value="UniProtKB-UniRule"/>
</dbReference>
<organism evidence="13 14">
    <name type="scientific">Cavenderia fasciculata</name>
    <name type="common">Slime mold</name>
    <name type="synonym">Dictyostelium fasciculatum</name>
    <dbReference type="NCBI Taxonomy" id="261658"/>
    <lineage>
        <taxon>Eukaryota</taxon>
        <taxon>Amoebozoa</taxon>
        <taxon>Evosea</taxon>
        <taxon>Eumycetozoa</taxon>
        <taxon>Dictyostelia</taxon>
        <taxon>Acytosteliales</taxon>
        <taxon>Cavenderiaceae</taxon>
        <taxon>Cavenderia</taxon>
    </lineage>
</organism>
<dbReference type="EC" id="2.7.11.1" evidence="2"/>
<feature type="compositionally biased region" description="Low complexity" evidence="11">
    <location>
        <begin position="634"/>
        <end position="648"/>
    </location>
</feature>
<evidence type="ECO:0000256" key="3">
    <source>
        <dbReference type="ARBA" id="ARBA00022527"/>
    </source>
</evidence>
<feature type="region of interest" description="Disordered" evidence="11">
    <location>
        <begin position="801"/>
        <end position="878"/>
    </location>
</feature>
<feature type="region of interest" description="Disordered" evidence="11">
    <location>
        <begin position="693"/>
        <end position="715"/>
    </location>
</feature>
<dbReference type="EMBL" id="GL883021">
    <property type="protein sequence ID" value="EGG17929.1"/>
    <property type="molecule type" value="Genomic_DNA"/>
</dbReference>
<dbReference type="PROSITE" id="PS00108">
    <property type="entry name" value="PROTEIN_KINASE_ST"/>
    <property type="match status" value="1"/>
</dbReference>
<name>F4Q536_CACFS</name>
<evidence type="ECO:0000256" key="2">
    <source>
        <dbReference type="ARBA" id="ARBA00012513"/>
    </source>
</evidence>
<feature type="domain" description="Protein kinase" evidence="12">
    <location>
        <begin position="25"/>
        <end position="279"/>
    </location>
</feature>
<dbReference type="InterPro" id="IPR008271">
    <property type="entry name" value="Ser/Thr_kinase_AS"/>
</dbReference>
<feature type="compositionally biased region" description="Low complexity" evidence="11">
    <location>
        <begin position="693"/>
        <end position="707"/>
    </location>
</feature>
<feature type="compositionally biased region" description="Low complexity" evidence="11">
    <location>
        <begin position="433"/>
        <end position="450"/>
    </location>
</feature>
<evidence type="ECO:0000259" key="12">
    <source>
        <dbReference type="PROSITE" id="PS50011"/>
    </source>
</evidence>
<dbReference type="PROSITE" id="PS50011">
    <property type="entry name" value="PROTEIN_KINASE_DOM"/>
    <property type="match status" value="1"/>
</dbReference>
<dbReference type="Gene3D" id="3.30.200.20">
    <property type="entry name" value="Phosphorylase Kinase, domain 1"/>
    <property type="match status" value="1"/>
</dbReference>
<evidence type="ECO:0000256" key="9">
    <source>
        <dbReference type="ARBA" id="ARBA00048679"/>
    </source>
</evidence>
<feature type="region of interest" description="Disordered" evidence="11">
    <location>
        <begin position="333"/>
        <end position="678"/>
    </location>
</feature>
<dbReference type="SMART" id="SM00220">
    <property type="entry name" value="S_TKc"/>
    <property type="match status" value="1"/>
</dbReference>
<feature type="compositionally biased region" description="Low complexity" evidence="11">
    <location>
        <begin position="588"/>
        <end position="601"/>
    </location>
</feature>
<keyword evidence="4" id="KW-0808">Transferase</keyword>
<protein>
    <recommendedName>
        <fullName evidence="2">non-specific serine/threonine protein kinase</fullName>
        <ecNumber evidence="2">2.7.11.1</ecNumber>
    </recommendedName>
</protein>
<feature type="compositionally biased region" description="Acidic residues" evidence="11">
    <location>
        <begin position="472"/>
        <end position="520"/>
    </location>
</feature>
<comment type="catalytic activity">
    <reaction evidence="8">
        <text>L-threonyl-[protein] + ATP = O-phospho-L-threonyl-[protein] + ADP + H(+)</text>
        <dbReference type="Rhea" id="RHEA:46608"/>
        <dbReference type="Rhea" id="RHEA-COMP:11060"/>
        <dbReference type="Rhea" id="RHEA-COMP:11605"/>
        <dbReference type="ChEBI" id="CHEBI:15378"/>
        <dbReference type="ChEBI" id="CHEBI:30013"/>
        <dbReference type="ChEBI" id="CHEBI:30616"/>
        <dbReference type="ChEBI" id="CHEBI:61977"/>
        <dbReference type="ChEBI" id="CHEBI:456216"/>
        <dbReference type="EC" id="2.7.11.1"/>
    </reaction>
</comment>
<feature type="compositionally biased region" description="Low complexity" evidence="11">
    <location>
        <begin position="835"/>
        <end position="872"/>
    </location>
</feature>
<dbReference type="InterPro" id="IPR011009">
    <property type="entry name" value="Kinase-like_dom_sf"/>
</dbReference>
<dbReference type="GO" id="GO:0004674">
    <property type="term" value="F:protein serine/threonine kinase activity"/>
    <property type="evidence" value="ECO:0007669"/>
    <property type="project" value="UniProtKB-KW"/>
</dbReference>
<feature type="compositionally biased region" description="Polar residues" evidence="11">
    <location>
        <begin position="366"/>
        <end position="382"/>
    </location>
</feature>
<dbReference type="RefSeq" id="XP_004356413.1">
    <property type="nucleotide sequence ID" value="XM_004356360.1"/>
</dbReference>
<dbReference type="Gene3D" id="1.10.510.10">
    <property type="entry name" value="Transferase(Phosphotransferase) domain 1"/>
    <property type="match status" value="1"/>
</dbReference>
<feature type="compositionally biased region" description="Acidic residues" evidence="11">
    <location>
        <begin position="348"/>
        <end position="364"/>
    </location>
</feature>
<dbReference type="PANTHER" id="PTHR46485">
    <property type="entry name" value="LIM DOMAIN KINASE 1"/>
    <property type="match status" value="1"/>
</dbReference>
<dbReference type="Proteomes" id="UP000007797">
    <property type="component" value="Unassembled WGS sequence"/>
</dbReference>
<gene>
    <name evidence="13" type="primary">kinX</name>
    <name evidence="13" type="ORF">DFA_08930</name>
</gene>
<feature type="compositionally biased region" description="Low complexity" evidence="11">
    <location>
        <begin position="814"/>
        <end position="824"/>
    </location>
</feature>
<feature type="compositionally biased region" description="Basic and acidic residues" evidence="11">
    <location>
        <begin position="624"/>
        <end position="633"/>
    </location>
</feature>
<keyword evidence="3" id="KW-0723">Serine/threonine-protein kinase</keyword>
<dbReference type="PANTHER" id="PTHR46485:SF5">
    <property type="entry name" value="CENTER DIVIDER, ISOFORM A"/>
    <property type="match status" value="1"/>
</dbReference>
<accession>F4Q536</accession>
<keyword evidence="5 10" id="KW-0547">Nucleotide-binding</keyword>
<evidence type="ECO:0000256" key="11">
    <source>
        <dbReference type="SAM" id="MobiDB-lite"/>
    </source>
</evidence>
<feature type="compositionally biased region" description="Basic and acidic residues" evidence="11">
    <location>
        <begin position="547"/>
        <end position="565"/>
    </location>
</feature>
<dbReference type="KEGG" id="dfa:DFA_08930"/>
<dbReference type="STRING" id="1054147.F4Q536"/>
<evidence type="ECO:0000256" key="5">
    <source>
        <dbReference type="ARBA" id="ARBA00022741"/>
    </source>
</evidence>
<evidence type="ECO:0000256" key="10">
    <source>
        <dbReference type="PROSITE-ProRule" id="PRU10141"/>
    </source>
</evidence>
<feature type="compositionally biased region" description="Basic and acidic residues" evidence="11">
    <location>
        <begin position="804"/>
        <end position="813"/>
    </location>
</feature>
<proteinExistence type="inferred from homology"/>
<dbReference type="PROSITE" id="PS00107">
    <property type="entry name" value="PROTEIN_KINASE_ATP"/>
    <property type="match status" value="1"/>
</dbReference>
<evidence type="ECO:0000256" key="7">
    <source>
        <dbReference type="ARBA" id="ARBA00022840"/>
    </source>
</evidence>
<dbReference type="InterPro" id="IPR000719">
    <property type="entry name" value="Prot_kinase_dom"/>
</dbReference>
<reference evidence="14" key="1">
    <citation type="journal article" date="2011" name="Genome Res.">
        <title>Phylogeny-wide analysis of social amoeba genomes highlights ancient origins for complex intercellular communication.</title>
        <authorList>
            <person name="Heidel A.J."/>
            <person name="Lawal H.M."/>
            <person name="Felder M."/>
            <person name="Schilde C."/>
            <person name="Helps N.R."/>
            <person name="Tunggal B."/>
            <person name="Rivero F."/>
            <person name="John U."/>
            <person name="Schleicher M."/>
            <person name="Eichinger L."/>
            <person name="Platzer M."/>
            <person name="Noegel A.A."/>
            <person name="Schaap P."/>
            <person name="Gloeckner G."/>
        </authorList>
    </citation>
    <scope>NUCLEOTIDE SEQUENCE [LARGE SCALE GENOMIC DNA]</scope>
    <source>
        <strain evidence="14">SH3</strain>
    </source>
</reference>
<evidence type="ECO:0000313" key="13">
    <source>
        <dbReference type="EMBL" id="EGG17929.1"/>
    </source>
</evidence>
<keyword evidence="7 10" id="KW-0067">ATP-binding</keyword>
<evidence type="ECO:0000256" key="1">
    <source>
        <dbReference type="ARBA" id="ARBA00005843"/>
    </source>
</evidence>
<feature type="compositionally biased region" description="Acidic residues" evidence="11">
    <location>
        <begin position="605"/>
        <end position="623"/>
    </location>
</feature>
<evidence type="ECO:0000256" key="8">
    <source>
        <dbReference type="ARBA" id="ARBA00047899"/>
    </source>
</evidence>
<dbReference type="CDD" id="cd13999">
    <property type="entry name" value="STKc_MAP3K-like"/>
    <property type="match status" value="1"/>
</dbReference>
<feature type="compositionally biased region" description="Low complexity" evidence="11">
    <location>
        <begin position="524"/>
        <end position="538"/>
    </location>
</feature>
<feature type="binding site" evidence="10">
    <location>
        <position position="52"/>
    </location>
    <ligand>
        <name>ATP</name>
        <dbReference type="ChEBI" id="CHEBI:30616"/>
    </ligand>
</feature>
<dbReference type="OrthoDB" id="4062651at2759"/>
<keyword evidence="14" id="KW-1185">Reference proteome</keyword>
<keyword evidence="6 13" id="KW-0418">Kinase</keyword>
<dbReference type="PRINTS" id="PR00109">
    <property type="entry name" value="TYRKINASE"/>
</dbReference>
<dbReference type="OMA" id="NHTWIRM"/>
<dbReference type="InterPro" id="IPR050940">
    <property type="entry name" value="Actin_reg-Ser/Thr_kinase"/>
</dbReference>
<dbReference type="InterPro" id="IPR001245">
    <property type="entry name" value="Ser-Thr/Tyr_kinase_cat_dom"/>
</dbReference>
<feature type="compositionally biased region" description="Acidic residues" evidence="11">
    <location>
        <begin position="392"/>
        <end position="406"/>
    </location>
</feature>
<evidence type="ECO:0000256" key="4">
    <source>
        <dbReference type="ARBA" id="ARBA00022679"/>
    </source>
</evidence>
<feature type="compositionally biased region" description="Acidic residues" evidence="11">
    <location>
        <begin position="413"/>
        <end position="425"/>
    </location>
</feature>
<sequence length="893" mass="100594">MNGPEVDTSVPSIDNKAWTIDFDDLEIGREIGSGGFGKVYRGEYLGAPVAIKRVHIAPDDPNRKDLEKFLNREIETIKLFSHPNVIQFIGIAAHQGDLFLVTELVVGGDLQWYLKNRAVEIPWILRLNIAYDVTLAMSYLHSKSIVHRDLKSSNLLIDPNWKVKVCDFGFARIVDDENNKSMTICGTDNWMAPEMILGEDYDEMCDVFSFGLILFELITRNKPTPSMRNGDFSINLEMLLAQVPNDCPTPFTQLMLNCIKGEPVDRPSFKHISLTIKTMRTNLYGVVRPSSIAYPPLRSFNSVPIQNFNSVTQPPIPESPTKGLIADAKKIISTRGRSGSLDGAVHPEEEEEEEEEEKENENQEEGSNYESSVDQFNLSNSNGKDEHQHEEEQQEQQEGSDEEDDGYDKVQESGEDEQEDDEEQQEFSNQHQIASPISSAFYSSSTTDSPNKTKKNVSFANQKSIHRYEKPSDDEEEDDDDMYDNEYYDGEDDDDDEEDYDEDDDEDEYDYGEEDEEDEDAIYRQRAQQIYNQNQIYQNEEEDDSDDRLSDDSDEHVQPPVHVEEYNSEDDEVSSLVEQEGVVQPTIQLTQVVEQEPTQVQDEIKLDDDDDSESSQDEQDEEQEKQTDIKVQEEQQTQTTSIAISSTQQEEEEQEQEPVAIVEPTPVSVEEPTKVEEPVTVVEEPTPVAVVEEPTPVEEPVTVVEEPTPVEEPTKVEEPVTVIEEPTKVEDPTPVVVVEEPTKVEEPVAVVEESTPVTVVEEPTKVPEPVAVVEEPTPVEEPTKVPEPIAVVEEPIPEPVKVQEPVKIEEPVKVQEPVKVVEQPPVSPKPKSKEQPTTNINPTISTTTTSSPKVQSATATTTTQPSSRTNSNEKAPLISNKVQRNCCNCFVIS</sequence>